<keyword evidence="3" id="KW-1185">Reference proteome</keyword>
<reference evidence="2" key="1">
    <citation type="journal article" date="2020" name="New Phytol.">
        <title>Comparative genomics reveals dynamic genome evolution in host specialist ectomycorrhizal fungi.</title>
        <authorList>
            <person name="Lofgren L.A."/>
            <person name="Nguyen N.H."/>
            <person name="Vilgalys R."/>
            <person name="Ruytinx J."/>
            <person name="Liao H.L."/>
            <person name="Branco S."/>
            <person name="Kuo A."/>
            <person name="LaButti K."/>
            <person name="Lipzen A."/>
            <person name="Andreopoulos W."/>
            <person name="Pangilinan J."/>
            <person name="Riley R."/>
            <person name="Hundley H."/>
            <person name="Na H."/>
            <person name="Barry K."/>
            <person name="Grigoriev I.V."/>
            <person name="Stajich J.E."/>
            <person name="Kennedy P.G."/>
        </authorList>
    </citation>
    <scope>NUCLEOTIDE SEQUENCE</scope>
    <source>
        <strain evidence="2">DOB743</strain>
    </source>
</reference>
<keyword evidence="1" id="KW-0732">Signal</keyword>
<dbReference type="Gene3D" id="3.80.10.10">
    <property type="entry name" value="Ribonuclease Inhibitor"/>
    <property type="match status" value="1"/>
</dbReference>
<feature type="chain" id="PRO_5040430386" evidence="1">
    <location>
        <begin position="21"/>
        <end position="271"/>
    </location>
</feature>
<gene>
    <name evidence="2" type="ORF">EV702DRAFT_1036356</name>
</gene>
<dbReference type="EMBL" id="JABBWD010000091">
    <property type="protein sequence ID" value="KAG1766892.1"/>
    <property type="molecule type" value="Genomic_DNA"/>
</dbReference>
<dbReference type="InterPro" id="IPR032675">
    <property type="entry name" value="LRR_dom_sf"/>
</dbReference>
<evidence type="ECO:0000313" key="2">
    <source>
        <dbReference type="EMBL" id="KAG1766892.1"/>
    </source>
</evidence>
<name>A0A9P6ZHU8_9AGAM</name>
<accession>A0A9P6ZHU8</accession>
<protein>
    <submittedName>
        <fullName evidence="2">Uncharacterized protein</fullName>
    </submittedName>
</protein>
<feature type="signal peptide" evidence="1">
    <location>
        <begin position="1"/>
        <end position="20"/>
    </location>
</feature>
<proteinExistence type="predicted"/>
<dbReference type="OrthoDB" id="2669171at2759"/>
<evidence type="ECO:0000256" key="1">
    <source>
        <dbReference type="SAM" id="SignalP"/>
    </source>
</evidence>
<organism evidence="2 3">
    <name type="scientific">Suillus placidus</name>
    <dbReference type="NCBI Taxonomy" id="48579"/>
    <lineage>
        <taxon>Eukaryota</taxon>
        <taxon>Fungi</taxon>
        <taxon>Dikarya</taxon>
        <taxon>Basidiomycota</taxon>
        <taxon>Agaricomycotina</taxon>
        <taxon>Agaricomycetes</taxon>
        <taxon>Agaricomycetidae</taxon>
        <taxon>Boletales</taxon>
        <taxon>Suillineae</taxon>
        <taxon>Suillaceae</taxon>
        <taxon>Suillus</taxon>
    </lineage>
</organism>
<sequence length="271" mass="30197">MRHLLKSLSLLFVGSHICRGYRSPCAAIKPCPISRVSSAFTNYISRSLHHVEVATFNLVARPFTKSSSTLTSVGKIVEGWVVQCRSLWLLYGNPETALAVECALRKLDNHPYHSRQHAVIHGPKSVDHDEYAFRLRTFTPLMRFSHLKEVLLSSFCMSWLDDDALSTIVKSWPRLERLDLGTAHFWQTQPSITFRGLVTLLSSCPNLENLGLVFDATNVGPPSTGRLGGVCNTKITKFSVGCSPIEQLPQVALALSQILPCLRNIEVEPWA</sequence>
<dbReference type="Proteomes" id="UP000714275">
    <property type="component" value="Unassembled WGS sequence"/>
</dbReference>
<dbReference type="AlphaFoldDB" id="A0A9P6ZHU8"/>
<comment type="caution">
    <text evidence="2">The sequence shown here is derived from an EMBL/GenBank/DDBJ whole genome shotgun (WGS) entry which is preliminary data.</text>
</comment>
<dbReference type="SUPFAM" id="SSF52047">
    <property type="entry name" value="RNI-like"/>
    <property type="match status" value="1"/>
</dbReference>
<evidence type="ECO:0000313" key="3">
    <source>
        <dbReference type="Proteomes" id="UP000714275"/>
    </source>
</evidence>